<evidence type="ECO:0000313" key="2">
    <source>
        <dbReference type="Proteomes" id="UP000299102"/>
    </source>
</evidence>
<reference evidence="1 2" key="1">
    <citation type="journal article" date="2019" name="Commun. Biol.">
        <title>The bagworm genome reveals a unique fibroin gene that provides high tensile strength.</title>
        <authorList>
            <person name="Kono N."/>
            <person name="Nakamura H."/>
            <person name="Ohtoshi R."/>
            <person name="Tomita M."/>
            <person name="Numata K."/>
            <person name="Arakawa K."/>
        </authorList>
    </citation>
    <scope>NUCLEOTIDE SEQUENCE [LARGE SCALE GENOMIC DNA]</scope>
</reference>
<dbReference type="EMBL" id="BGZK01000408">
    <property type="protein sequence ID" value="GBP41910.1"/>
    <property type="molecule type" value="Genomic_DNA"/>
</dbReference>
<evidence type="ECO:0000313" key="1">
    <source>
        <dbReference type="EMBL" id="GBP41910.1"/>
    </source>
</evidence>
<sequence length="77" mass="8134">MSGEGECYPASETYGEGFCSEPSVHCANANGLYDLGARRKNPSPFMAALTGHSLSFALDPGLALDTERGLDLGTDHR</sequence>
<keyword evidence="2" id="KW-1185">Reference proteome</keyword>
<proteinExistence type="predicted"/>
<accession>A0A4C1VTT5</accession>
<dbReference type="Proteomes" id="UP000299102">
    <property type="component" value="Unassembled WGS sequence"/>
</dbReference>
<dbReference type="AlphaFoldDB" id="A0A4C1VTT5"/>
<organism evidence="1 2">
    <name type="scientific">Eumeta variegata</name>
    <name type="common">Bagworm moth</name>
    <name type="synonym">Eumeta japonica</name>
    <dbReference type="NCBI Taxonomy" id="151549"/>
    <lineage>
        <taxon>Eukaryota</taxon>
        <taxon>Metazoa</taxon>
        <taxon>Ecdysozoa</taxon>
        <taxon>Arthropoda</taxon>
        <taxon>Hexapoda</taxon>
        <taxon>Insecta</taxon>
        <taxon>Pterygota</taxon>
        <taxon>Neoptera</taxon>
        <taxon>Endopterygota</taxon>
        <taxon>Lepidoptera</taxon>
        <taxon>Glossata</taxon>
        <taxon>Ditrysia</taxon>
        <taxon>Tineoidea</taxon>
        <taxon>Psychidae</taxon>
        <taxon>Oiketicinae</taxon>
        <taxon>Eumeta</taxon>
    </lineage>
</organism>
<protein>
    <submittedName>
        <fullName evidence="1">Uncharacterized protein</fullName>
    </submittedName>
</protein>
<gene>
    <name evidence="1" type="ORF">EVAR_31673_1</name>
</gene>
<comment type="caution">
    <text evidence="1">The sequence shown here is derived from an EMBL/GenBank/DDBJ whole genome shotgun (WGS) entry which is preliminary data.</text>
</comment>
<name>A0A4C1VTT5_EUMVA</name>